<dbReference type="AlphaFoldDB" id="A0A6C0C112"/>
<proteinExistence type="predicted"/>
<evidence type="ECO:0000313" key="1">
    <source>
        <dbReference type="EMBL" id="QHS98307.1"/>
    </source>
</evidence>
<name>A0A6C0C112_9ZZZZ</name>
<dbReference type="EMBL" id="MN739314">
    <property type="protein sequence ID" value="QHS98307.1"/>
    <property type="molecule type" value="Genomic_DNA"/>
</dbReference>
<organism evidence="1">
    <name type="scientific">viral metagenome</name>
    <dbReference type="NCBI Taxonomy" id="1070528"/>
    <lineage>
        <taxon>unclassified sequences</taxon>
        <taxon>metagenomes</taxon>
        <taxon>organismal metagenomes</taxon>
    </lineage>
</organism>
<sequence>MERRLNRKVDEYFSKFKEEIRNKVSSLDIDERGKTELLIYIYDFPKIEINKEDVSKRKRVKNVLPTENRCSACRANGEQCTRRRKEDSDFCGTHFKATPHGVFNESNEPKKNTTELIMRIEEINGIVYYIDNYNNVYNTEEIMQKVTEPKIIGKYIHDKGVTIY</sequence>
<protein>
    <submittedName>
        <fullName evidence="1">Uncharacterized protein</fullName>
    </submittedName>
</protein>
<accession>A0A6C0C112</accession>
<reference evidence="1" key="1">
    <citation type="journal article" date="2020" name="Nature">
        <title>Giant virus diversity and host interactions through global metagenomics.</title>
        <authorList>
            <person name="Schulz F."/>
            <person name="Roux S."/>
            <person name="Paez-Espino D."/>
            <person name="Jungbluth S."/>
            <person name="Walsh D.A."/>
            <person name="Denef V.J."/>
            <person name="McMahon K.D."/>
            <person name="Konstantinidis K.T."/>
            <person name="Eloe-Fadrosh E.A."/>
            <person name="Kyrpides N.C."/>
            <person name="Woyke T."/>
        </authorList>
    </citation>
    <scope>NUCLEOTIDE SEQUENCE</scope>
    <source>
        <strain evidence="1">GVMAG-M-3300020182-84</strain>
    </source>
</reference>